<evidence type="ECO:0000313" key="19">
    <source>
        <dbReference type="Proteomes" id="UP000176770"/>
    </source>
</evidence>
<dbReference type="InterPro" id="IPR014729">
    <property type="entry name" value="Rossmann-like_a/b/a_fold"/>
</dbReference>
<evidence type="ECO:0000256" key="10">
    <source>
        <dbReference type="ARBA" id="ARBA00022840"/>
    </source>
</evidence>
<dbReference type="InterPro" id="IPR023586">
    <property type="entry name" value="Ile-tRNA-ligase_type2"/>
</dbReference>
<keyword evidence="12 15" id="KW-0030">Aminoacyl-tRNA synthetase</keyword>
<dbReference type="InterPro" id="IPR009080">
    <property type="entry name" value="tRNAsynth_Ia_anticodon-bd"/>
</dbReference>
<dbReference type="Pfam" id="PF00300">
    <property type="entry name" value="His_Phos_1"/>
    <property type="match status" value="1"/>
</dbReference>
<dbReference type="EC" id="6.1.1.5" evidence="15"/>
<sequence length="1168" mass="135711">MEIIEIEKQILKFWRESHAFKRSVDKRSKNRSFVFFEGPPTANGRPGFHHVEARSFKDVICRYKTMKGFCVERRGGWDTHGLPVELEVERELGINNKKQIEEYGIAKFNEKCKDSVWKYKKDWENLTERMGFWIDLDNPYITYDPLYMESLWWVIKQMHEKGLLYEGYKVIPRCPRCGTGLSSHEVAQGYEDVTENSVFIKFRVKNPTHHSLPTTTFLLAWTTTPWTLPGNVALAIGKDIKYSLVQQNSEYYILATPLLKVLEGGYKVIKELEGSSLVGIEYEPLFDSFSDIKDRKHYVVEADFVTTEEGTGIVHTAVMYGEDDYNLGVKLGLPKYHTVDENGRFNERVKEFAGRFVKDAEPAIIDRLKAKNQLYKVLPYKHSYPFCWRCKTPLLYYAMNSWFVGISKLREELINANKKINWVPDYLKEGRFGEWLREVKDWAFSRSRYWGTPLPIWKCNSCKHMEVVGSRSDLSQLTRGKNKYFVMRHGYAGHNKLGMSISSIKTDNPKYGLTQKGIKEVKKSALELKKKGGIDVIVSSPLIRTRQTAEIVATQLGIEDIIFDKELIEIGVGNVDGKKFAEYEKLFKTEKEKFTENPHKGETLAALRERMMAVMNKLEKKYKGKKILLVSHGDPIWMLETSMQGRTVDETINCRLSNNYIKTGQFRELNYGFFPYNKGGELDFHRPFVDEIKFKCNKCKKGQMSRVKDLVDVWFDSGAMPLASLHYPFENKNAIDKGTNYPAEYICEAIDQTRGWFYTLHAISVILGKAPAYKNVISLGHVLDEKGQKMSKSKGNIVDPWKLADVYGMDAVRWYFFTVNNPGAVKRFSERDVKERLHRFILTFLNSYIFLHTYSSSVRAPKKFSDIKTKNSLDLWVSARLKELSKKVSQYMDSYNVVEAARIIDEFVMQDLSNWYVRRSRERFQKPKNKIQKSEAEKTLSFVLSEVAKLIAPFTPFVAEYVWQKVNKKENTSVHWEDYPKYLAITKKEQEVLNNMKLVQDWAQVGLSIRSDNAMRVRQPLQALAVPKVLDNKYMEILKEELNVKEVINLKNVDSKNKNWKTYGQNNEVMLDIELSEALRLEGNIREMIRHIQGMRKSLKLHPADKIKVEYSLPQTFEGKLAKWEARIAQDTNATKISEQKVNGEKHDAKVEFKWDNRDMVIMAIDKV</sequence>
<evidence type="ECO:0000256" key="2">
    <source>
        <dbReference type="ARBA" id="ARBA00004496"/>
    </source>
</evidence>
<dbReference type="InterPro" id="IPR002301">
    <property type="entry name" value="Ile-tRNA-ligase"/>
</dbReference>
<dbReference type="InterPro" id="IPR029033">
    <property type="entry name" value="His_PPase_superfam"/>
</dbReference>
<feature type="domain" description="Aminoacyl-tRNA synthetase class Ia" evidence="16">
    <location>
        <begin position="683"/>
        <end position="819"/>
    </location>
</feature>
<dbReference type="CDD" id="cd07067">
    <property type="entry name" value="HP_PGM_like"/>
    <property type="match status" value="1"/>
</dbReference>
<evidence type="ECO:0000259" key="16">
    <source>
        <dbReference type="Pfam" id="PF00133"/>
    </source>
</evidence>
<gene>
    <name evidence="15" type="primary">ileS</name>
    <name evidence="18" type="ORF">A3F94_00205</name>
</gene>
<evidence type="ECO:0000256" key="6">
    <source>
        <dbReference type="ARBA" id="ARBA00022598"/>
    </source>
</evidence>
<dbReference type="Pfam" id="PF08264">
    <property type="entry name" value="Anticodon_1"/>
    <property type="match status" value="1"/>
</dbReference>
<dbReference type="GO" id="GO:0005737">
    <property type="term" value="C:cytoplasm"/>
    <property type="evidence" value="ECO:0007669"/>
    <property type="project" value="UniProtKB-SubCell"/>
</dbReference>
<evidence type="ECO:0000256" key="12">
    <source>
        <dbReference type="ARBA" id="ARBA00023146"/>
    </source>
</evidence>
<evidence type="ECO:0000256" key="9">
    <source>
        <dbReference type="ARBA" id="ARBA00022833"/>
    </source>
</evidence>
<dbReference type="Gene3D" id="3.90.740.10">
    <property type="entry name" value="Valyl/Leucyl/Isoleucyl-tRNA synthetase, editing domain"/>
    <property type="match status" value="1"/>
</dbReference>
<dbReference type="InterPro" id="IPR013078">
    <property type="entry name" value="His_Pase_superF_clade-1"/>
</dbReference>
<evidence type="ECO:0000256" key="5">
    <source>
        <dbReference type="ARBA" id="ARBA00022490"/>
    </source>
</evidence>
<dbReference type="PRINTS" id="PR00984">
    <property type="entry name" value="TRNASYNTHILE"/>
</dbReference>
<comment type="function">
    <text evidence="13 15">Catalyzes the attachment of isoleucine to tRNA(Ile). As IleRS can inadvertently accommodate and process structurally similar amino acids such as valine, to avoid such errors it has two additional distinct tRNA(Ile)-dependent editing activities. One activity is designated as 'pretransfer' editing and involves the hydrolysis of activated Val-AMP. The other activity is designated 'posttransfer' editing and involves deacylation of mischarged Val-tRNA(Ile).</text>
</comment>
<dbReference type="Pfam" id="PF00133">
    <property type="entry name" value="tRNA-synt_1"/>
    <property type="match status" value="2"/>
</dbReference>
<dbReference type="AlphaFoldDB" id="A0A1G2HGP3"/>
<dbReference type="Proteomes" id="UP000176770">
    <property type="component" value="Unassembled WGS sequence"/>
</dbReference>
<dbReference type="Gene3D" id="3.40.50.620">
    <property type="entry name" value="HUPs"/>
    <property type="match status" value="3"/>
</dbReference>
<name>A0A1G2HGP3_9BACT</name>
<evidence type="ECO:0000256" key="11">
    <source>
        <dbReference type="ARBA" id="ARBA00022917"/>
    </source>
</evidence>
<evidence type="ECO:0000256" key="14">
    <source>
        <dbReference type="ARBA" id="ARBA00048359"/>
    </source>
</evidence>
<reference evidence="18 19" key="1">
    <citation type="journal article" date="2016" name="Nat. Commun.">
        <title>Thousands of microbial genomes shed light on interconnected biogeochemical processes in an aquifer system.</title>
        <authorList>
            <person name="Anantharaman K."/>
            <person name="Brown C.T."/>
            <person name="Hug L.A."/>
            <person name="Sharon I."/>
            <person name="Castelle C.J."/>
            <person name="Probst A.J."/>
            <person name="Thomas B.C."/>
            <person name="Singh A."/>
            <person name="Wilkins M.J."/>
            <person name="Karaoz U."/>
            <person name="Brodie E.L."/>
            <person name="Williams K.H."/>
            <person name="Hubbard S.S."/>
            <person name="Banfield J.F."/>
        </authorList>
    </citation>
    <scope>NUCLEOTIDE SEQUENCE [LARGE SCALE GENOMIC DNA]</scope>
</reference>
<comment type="caution">
    <text evidence="18">The sequence shown here is derived from an EMBL/GenBank/DDBJ whole genome shotgun (WGS) entry which is preliminary data.</text>
</comment>
<feature type="short sequence motif" description="'HIGH' region" evidence="15">
    <location>
        <begin position="40"/>
        <end position="50"/>
    </location>
</feature>
<dbReference type="HAMAP" id="MF_02003">
    <property type="entry name" value="Ile_tRNA_synth_type2"/>
    <property type="match status" value="1"/>
</dbReference>
<dbReference type="SUPFAM" id="SSF47323">
    <property type="entry name" value="Anticodon-binding domain of a subclass of class I aminoacyl-tRNA synthetases"/>
    <property type="match status" value="1"/>
</dbReference>
<keyword evidence="7 15" id="KW-0479">Metal-binding</keyword>
<feature type="short sequence motif" description="'KMSKS' region" evidence="15">
    <location>
        <begin position="789"/>
        <end position="793"/>
    </location>
</feature>
<dbReference type="SUPFAM" id="SSF52374">
    <property type="entry name" value="Nucleotidylyl transferase"/>
    <property type="match status" value="1"/>
</dbReference>
<dbReference type="Gene3D" id="1.10.730.10">
    <property type="entry name" value="Isoleucyl-tRNA Synthetase, Domain 1"/>
    <property type="match status" value="1"/>
</dbReference>
<comment type="domain">
    <text evidence="15">IleRS has two distinct active sites: one for aminoacylation and one for editing. The misactivated valine is translocated from the active site to the editing site, which sterically excludes the correctly activated isoleucine. The single editing site contains two valyl binding pockets, one specific for each substrate (Val-AMP or Val-tRNA(Ile)).</text>
</comment>
<dbReference type="InterPro" id="IPR002300">
    <property type="entry name" value="aa-tRNA-synth_Ia"/>
</dbReference>
<dbReference type="PANTHER" id="PTHR42780:SF1">
    <property type="entry name" value="ISOLEUCINE--TRNA LIGASE, CYTOPLASMIC"/>
    <property type="match status" value="1"/>
</dbReference>
<keyword evidence="11 15" id="KW-0648">Protein biosynthesis</keyword>
<dbReference type="GO" id="GO:0004822">
    <property type="term" value="F:isoleucine-tRNA ligase activity"/>
    <property type="evidence" value="ECO:0007669"/>
    <property type="project" value="UniProtKB-UniRule"/>
</dbReference>
<organism evidence="18 19">
    <name type="scientific">Candidatus Spechtbacteria bacterium RIFCSPLOWO2_12_FULL_38_22</name>
    <dbReference type="NCBI Taxonomy" id="1802165"/>
    <lineage>
        <taxon>Bacteria</taxon>
        <taxon>Candidatus Spechtiibacteriota</taxon>
    </lineage>
</organism>
<feature type="domain" description="Methionyl/Valyl/Leucyl/Isoleucyl-tRNA synthetase anticodon-binding" evidence="17">
    <location>
        <begin position="874"/>
        <end position="1023"/>
    </location>
</feature>
<dbReference type="GO" id="GO:0008270">
    <property type="term" value="F:zinc ion binding"/>
    <property type="evidence" value="ECO:0007669"/>
    <property type="project" value="UniProtKB-UniRule"/>
</dbReference>
<dbReference type="SUPFAM" id="SSF53254">
    <property type="entry name" value="Phosphoglycerate mutase-like"/>
    <property type="match status" value="1"/>
</dbReference>
<keyword evidence="5 15" id="KW-0963">Cytoplasm</keyword>
<dbReference type="GO" id="GO:0006428">
    <property type="term" value="P:isoleucyl-tRNA aminoacylation"/>
    <property type="evidence" value="ECO:0007669"/>
    <property type="project" value="UniProtKB-UniRule"/>
</dbReference>
<dbReference type="InterPro" id="IPR009008">
    <property type="entry name" value="Val/Leu/Ile-tRNA-synth_edit"/>
</dbReference>
<evidence type="ECO:0000256" key="3">
    <source>
        <dbReference type="ARBA" id="ARBA00007078"/>
    </source>
</evidence>
<dbReference type="InterPro" id="IPR013155">
    <property type="entry name" value="M/V/L/I-tRNA-synth_anticd-bd"/>
</dbReference>
<evidence type="ECO:0000256" key="4">
    <source>
        <dbReference type="ARBA" id="ARBA00011245"/>
    </source>
</evidence>
<keyword evidence="10 15" id="KW-0067">ATP-binding</keyword>
<feature type="binding site" evidence="15">
    <location>
        <position position="792"/>
    </location>
    <ligand>
        <name>ATP</name>
        <dbReference type="ChEBI" id="CHEBI:30616"/>
    </ligand>
</feature>
<evidence type="ECO:0000256" key="15">
    <source>
        <dbReference type="HAMAP-Rule" id="MF_02003"/>
    </source>
</evidence>
<dbReference type="SUPFAM" id="SSF50677">
    <property type="entry name" value="ValRS/IleRS/LeuRS editing domain"/>
    <property type="match status" value="1"/>
</dbReference>
<comment type="cofactor">
    <cofactor evidence="1 15">
        <name>Zn(2+)</name>
        <dbReference type="ChEBI" id="CHEBI:29105"/>
    </cofactor>
</comment>
<comment type="similarity">
    <text evidence="3 15">Belongs to the class-I aminoacyl-tRNA synthetase family. IleS type 2 subfamily.</text>
</comment>
<evidence type="ECO:0000256" key="8">
    <source>
        <dbReference type="ARBA" id="ARBA00022741"/>
    </source>
</evidence>
<keyword evidence="8 15" id="KW-0547">Nucleotide-binding</keyword>
<keyword evidence="9 15" id="KW-0862">Zinc</keyword>
<feature type="domain" description="Aminoacyl-tRNA synthetase class Ia" evidence="16">
    <location>
        <begin position="9"/>
        <end position="475"/>
    </location>
</feature>
<dbReference type="GO" id="GO:0002161">
    <property type="term" value="F:aminoacyl-tRNA deacylase activity"/>
    <property type="evidence" value="ECO:0007669"/>
    <property type="project" value="InterPro"/>
</dbReference>
<comment type="catalytic activity">
    <reaction evidence="14 15">
        <text>tRNA(Ile) + L-isoleucine + ATP = L-isoleucyl-tRNA(Ile) + AMP + diphosphate</text>
        <dbReference type="Rhea" id="RHEA:11060"/>
        <dbReference type="Rhea" id="RHEA-COMP:9666"/>
        <dbReference type="Rhea" id="RHEA-COMP:9695"/>
        <dbReference type="ChEBI" id="CHEBI:30616"/>
        <dbReference type="ChEBI" id="CHEBI:33019"/>
        <dbReference type="ChEBI" id="CHEBI:58045"/>
        <dbReference type="ChEBI" id="CHEBI:78442"/>
        <dbReference type="ChEBI" id="CHEBI:78528"/>
        <dbReference type="ChEBI" id="CHEBI:456215"/>
        <dbReference type="EC" id="6.1.1.5"/>
    </reaction>
</comment>
<evidence type="ECO:0000313" key="18">
    <source>
        <dbReference type="EMBL" id="OGZ61549.1"/>
    </source>
</evidence>
<keyword evidence="6 15" id="KW-0436">Ligase</keyword>
<dbReference type="Gene3D" id="3.40.50.1240">
    <property type="entry name" value="Phosphoglycerate mutase-like"/>
    <property type="match status" value="1"/>
</dbReference>
<dbReference type="GO" id="GO:0005524">
    <property type="term" value="F:ATP binding"/>
    <property type="evidence" value="ECO:0007669"/>
    <property type="project" value="UniProtKB-UniRule"/>
</dbReference>
<dbReference type="SMART" id="SM00855">
    <property type="entry name" value="PGAM"/>
    <property type="match status" value="1"/>
</dbReference>
<protein>
    <recommendedName>
        <fullName evidence="15">Isoleucine--tRNA ligase</fullName>
        <ecNumber evidence="15">6.1.1.5</ecNumber>
    </recommendedName>
    <alternativeName>
        <fullName evidence="15">Isoleucyl-tRNA synthetase</fullName>
        <shortName evidence="15">IleRS</shortName>
    </alternativeName>
</protein>
<evidence type="ECO:0000256" key="1">
    <source>
        <dbReference type="ARBA" id="ARBA00001947"/>
    </source>
</evidence>
<dbReference type="EMBL" id="MHOK01000021">
    <property type="protein sequence ID" value="OGZ61549.1"/>
    <property type="molecule type" value="Genomic_DNA"/>
</dbReference>
<accession>A0A1G2HGP3</accession>
<comment type="subcellular location">
    <subcellularLocation>
        <location evidence="2 15">Cytoplasm</location>
    </subcellularLocation>
</comment>
<dbReference type="STRING" id="1802165.A3F94_00205"/>
<dbReference type="PANTHER" id="PTHR42780">
    <property type="entry name" value="SOLEUCYL-TRNA SYNTHETASE"/>
    <property type="match status" value="1"/>
</dbReference>
<comment type="subunit">
    <text evidence="4 15">Monomer.</text>
</comment>
<evidence type="ECO:0000259" key="17">
    <source>
        <dbReference type="Pfam" id="PF08264"/>
    </source>
</evidence>
<dbReference type="Pfam" id="PF19302">
    <property type="entry name" value="DUF5915"/>
    <property type="match status" value="1"/>
</dbReference>
<evidence type="ECO:0000256" key="13">
    <source>
        <dbReference type="ARBA" id="ARBA00025217"/>
    </source>
</evidence>
<dbReference type="FunFam" id="3.40.50.620:FF:000063">
    <property type="entry name" value="Isoleucine--tRNA ligase"/>
    <property type="match status" value="1"/>
</dbReference>
<evidence type="ECO:0000256" key="7">
    <source>
        <dbReference type="ARBA" id="ARBA00022723"/>
    </source>
</evidence>
<proteinExistence type="inferred from homology"/>